<dbReference type="AlphaFoldDB" id="A0ABC8ASR5"/>
<dbReference type="GO" id="GO:0016874">
    <property type="term" value="F:ligase activity"/>
    <property type="evidence" value="ECO:0007669"/>
    <property type="project" value="UniProtKB-KW"/>
</dbReference>
<comment type="similarity">
    <text evidence="1">Belongs to the ATP-dependent AMP-binding enzyme family.</text>
</comment>
<dbReference type="PANTHER" id="PTHR43272:SF32">
    <property type="entry name" value="AMP-DEPENDENT SYNTHETASE_LIGASE DOMAIN-CONTAINING PROTEIN"/>
    <property type="match status" value="1"/>
</dbReference>
<reference evidence="7 8" key="1">
    <citation type="submission" date="2016-10" db="EMBL/GenBank/DDBJ databases">
        <title>Genome sequence of Nocardia seriolae strain EM150506, isolated from Anguila japonica.</title>
        <authorList>
            <person name="Han H.-J."/>
        </authorList>
    </citation>
    <scope>NUCLEOTIDE SEQUENCE [LARGE SCALE GENOMIC DNA]</scope>
    <source>
        <strain evidence="7 8">EM150506</strain>
    </source>
</reference>
<dbReference type="InterPro" id="IPR020845">
    <property type="entry name" value="AMP-binding_CS"/>
</dbReference>
<evidence type="ECO:0000313" key="7">
    <source>
        <dbReference type="EMBL" id="APA97032.1"/>
    </source>
</evidence>
<dbReference type="Pfam" id="PF00501">
    <property type="entry name" value="AMP-binding"/>
    <property type="match status" value="1"/>
</dbReference>
<dbReference type="Pfam" id="PF23562">
    <property type="entry name" value="AMP-binding_C_3"/>
    <property type="match status" value="1"/>
</dbReference>
<dbReference type="Gene3D" id="3.40.50.12780">
    <property type="entry name" value="N-terminal domain of ligase-like"/>
    <property type="match status" value="2"/>
</dbReference>
<evidence type="ECO:0000256" key="3">
    <source>
        <dbReference type="ARBA" id="ARBA00022832"/>
    </source>
</evidence>
<evidence type="ECO:0000256" key="5">
    <source>
        <dbReference type="ARBA" id="ARBA00032875"/>
    </source>
</evidence>
<dbReference type="GO" id="GO:0006631">
    <property type="term" value="P:fatty acid metabolic process"/>
    <property type="evidence" value="ECO:0007669"/>
    <property type="project" value="UniProtKB-KW"/>
</dbReference>
<dbReference type="KEGG" id="nsr:NS506_02974"/>
<accession>A0ABC8ASR5</accession>
<evidence type="ECO:0000256" key="4">
    <source>
        <dbReference type="ARBA" id="ARBA00023098"/>
    </source>
</evidence>
<dbReference type="GeneID" id="93369368"/>
<organism evidence="7 8">
    <name type="scientific">Nocardia seriolae</name>
    <dbReference type="NCBI Taxonomy" id="37332"/>
    <lineage>
        <taxon>Bacteria</taxon>
        <taxon>Bacillati</taxon>
        <taxon>Actinomycetota</taxon>
        <taxon>Actinomycetes</taxon>
        <taxon>Mycobacteriales</taxon>
        <taxon>Nocardiaceae</taxon>
        <taxon>Nocardia</taxon>
    </lineage>
</organism>
<dbReference type="RefSeq" id="WP_071343868.1">
    <property type="nucleotide sequence ID" value="NZ_BAAARX010000002.1"/>
</dbReference>
<feature type="domain" description="AMP-dependent synthetase/ligase" evidence="6">
    <location>
        <begin position="12"/>
        <end position="413"/>
    </location>
</feature>
<dbReference type="SUPFAM" id="SSF56801">
    <property type="entry name" value="Acetyl-CoA synthetase-like"/>
    <property type="match status" value="1"/>
</dbReference>
<keyword evidence="4" id="KW-0443">Lipid metabolism</keyword>
<dbReference type="PANTHER" id="PTHR43272">
    <property type="entry name" value="LONG-CHAIN-FATTY-ACID--COA LIGASE"/>
    <property type="match status" value="1"/>
</dbReference>
<keyword evidence="3" id="KW-0276">Fatty acid metabolism</keyword>
<dbReference type="InterPro" id="IPR000873">
    <property type="entry name" value="AMP-dep_synth/lig_dom"/>
</dbReference>
<name>A0ABC8ASR5_9NOCA</name>
<evidence type="ECO:0000256" key="1">
    <source>
        <dbReference type="ARBA" id="ARBA00006432"/>
    </source>
</evidence>
<evidence type="ECO:0000313" key="8">
    <source>
        <dbReference type="Proteomes" id="UP000180166"/>
    </source>
</evidence>
<gene>
    <name evidence="7" type="ORF">NS506_02974</name>
</gene>
<sequence>MTAVPVTMCTAFQATIARSPEAVAVRTAGDGVTMTFREWGVRARELAAGFAALGVGRGSKVALMMTNRPEFYPVDTAVVHLGGVPFSMYNTSSPEQIHHLLSDSGATVVVCEAQFLPAIEKARAGTGVRFIVCIDGEGGMSLAELAAAADPDFDFESCWRAVEPDDVLTLIYTSGTTGAPKGVQITHANMVAMVDASIRLADATADERVLSFLPSAHIADRWSALYLCRALGNTVTTVAERAGFAPGLADCRPTLLGAVPQVWQKLRTGIEEKLGEATGVKAGLAKWAVGVGRRYSDARLDGDRIGPGLRASHAIADRLVLSKVRAALGLDSLKVAISGAAPVSTELLRWFNGFGIEVSDAWGMSEVSGMGSICPPGRFRLGTVGKPLDGLDVRIAEDGEVLVRGPLVMKGYLNRPEQTAEVIDADGWLHTGDIGDLDGDGYLRIVDRKKELIINAGGKNMSPATIENWVKAFSPLVAQAIAVGDNRKYNVALIALDPDAVGGFAEKHGLAADPTLLATHPEMEIMISAAVSAANAKLSRVEQIKKFRIVPEFWQPGSELLTPTMKPRRKPIHARYANLIEELYA</sequence>
<dbReference type="Proteomes" id="UP000180166">
    <property type="component" value="Chromosome"/>
</dbReference>
<evidence type="ECO:0000259" key="6">
    <source>
        <dbReference type="Pfam" id="PF00501"/>
    </source>
</evidence>
<dbReference type="CDD" id="cd05907">
    <property type="entry name" value="VL_LC_FACS_like"/>
    <property type="match status" value="1"/>
</dbReference>
<dbReference type="EMBL" id="CP017839">
    <property type="protein sequence ID" value="APA97032.1"/>
    <property type="molecule type" value="Genomic_DNA"/>
</dbReference>
<protein>
    <recommendedName>
        <fullName evidence="5">Acyl-CoA synthetase</fullName>
    </recommendedName>
</protein>
<proteinExistence type="inferred from homology"/>
<dbReference type="PROSITE" id="PS00455">
    <property type="entry name" value="AMP_BINDING"/>
    <property type="match status" value="1"/>
</dbReference>
<dbReference type="InterPro" id="IPR042099">
    <property type="entry name" value="ANL_N_sf"/>
</dbReference>
<evidence type="ECO:0000256" key="2">
    <source>
        <dbReference type="ARBA" id="ARBA00022598"/>
    </source>
</evidence>
<keyword evidence="2 7" id="KW-0436">Ligase</keyword>